<dbReference type="GO" id="GO:1990904">
    <property type="term" value="C:ribonucleoprotein complex"/>
    <property type="evidence" value="ECO:0007669"/>
    <property type="project" value="UniProtKB-KW"/>
</dbReference>
<dbReference type="GO" id="GO:0005840">
    <property type="term" value="C:ribosome"/>
    <property type="evidence" value="ECO:0007669"/>
    <property type="project" value="UniProtKB-KW"/>
</dbReference>
<dbReference type="EMBL" id="BAABME010000906">
    <property type="protein sequence ID" value="GAA0146284.1"/>
    <property type="molecule type" value="Genomic_DNA"/>
</dbReference>
<evidence type="ECO:0000256" key="2">
    <source>
        <dbReference type="ARBA" id="ARBA00022980"/>
    </source>
</evidence>
<evidence type="ECO:0000256" key="1">
    <source>
        <dbReference type="ARBA" id="ARBA00005257"/>
    </source>
</evidence>
<evidence type="ECO:0000256" key="3">
    <source>
        <dbReference type="ARBA" id="ARBA00023274"/>
    </source>
</evidence>
<dbReference type="PANTHER" id="PTHR10394">
    <property type="entry name" value="40S RIBOSOMAL PROTEIN S8"/>
    <property type="match status" value="1"/>
</dbReference>
<keyword evidence="6" id="KW-1185">Reference proteome</keyword>
<organism evidence="5 6">
    <name type="scientific">Lithospermum erythrorhizon</name>
    <name type="common">Purple gromwell</name>
    <name type="synonym">Lithospermum officinale var. erythrorhizon</name>
    <dbReference type="NCBI Taxonomy" id="34254"/>
    <lineage>
        <taxon>Eukaryota</taxon>
        <taxon>Viridiplantae</taxon>
        <taxon>Streptophyta</taxon>
        <taxon>Embryophyta</taxon>
        <taxon>Tracheophyta</taxon>
        <taxon>Spermatophyta</taxon>
        <taxon>Magnoliopsida</taxon>
        <taxon>eudicotyledons</taxon>
        <taxon>Gunneridae</taxon>
        <taxon>Pentapetalae</taxon>
        <taxon>asterids</taxon>
        <taxon>lamiids</taxon>
        <taxon>Boraginales</taxon>
        <taxon>Boraginaceae</taxon>
        <taxon>Boraginoideae</taxon>
        <taxon>Lithospermeae</taxon>
        <taxon>Lithospermum</taxon>
    </lineage>
</organism>
<dbReference type="Proteomes" id="UP001454036">
    <property type="component" value="Unassembled WGS sequence"/>
</dbReference>
<reference evidence="5 6" key="1">
    <citation type="submission" date="2024-01" db="EMBL/GenBank/DDBJ databases">
        <title>The complete chloroplast genome sequence of Lithospermum erythrorhizon: insights into the phylogenetic relationship among Boraginaceae species and the maternal lineages of purple gromwells.</title>
        <authorList>
            <person name="Okada T."/>
            <person name="Watanabe K."/>
        </authorList>
    </citation>
    <scope>NUCLEOTIDE SEQUENCE [LARGE SCALE GENOMIC DNA]</scope>
</reference>
<feature type="region of interest" description="Disordered" evidence="4">
    <location>
        <begin position="1"/>
        <end position="22"/>
    </location>
</feature>
<dbReference type="Pfam" id="PF01201">
    <property type="entry name" value="Ribosomal_S8e"/>
    <property type="match status" value="1"/>
</dbReference>
<comment type="similarity">
    <text evidence="1">Belongs to the eukaryotic ribosomal protein eS8 family.</text>
</comment>
<dbReference type="GO" id="GO:0006412">
    <property type="term" value="P:translation"/>
    <property type="evidence" value="ECO:0007669"/>
    <property type="project" value="InterPro"/>
</dbReference>
<feature type="compositionally biased region" description="Basic residues" evidence="4">
    <location>
        <begin position="9"/>
        <end position="22"/>
    </location>
</feature>
<sequence length="71" mass="8189">MGISGDSMHKRRTTGGKKKSWIKKRKYEVGRQAGNTKLVANEKSVRRIREQDSFTMLLTTSWFGQECYCST</sequence>
<comment type="caution">
    <text evidence="5">The sequence shown here is derived from an EMBL/GenBank/DDBJ whole genome shotgun (WGS) entry which is preliminary data.</text>
</comment>
<protein>
    <submittedName>
        <fullName evidence="5">Uncharacterized protein</fullName>
    </submittedName>
</protein>
<dbReference type="InterPro" id="IPR022309">
    <property type="entry name" value="Ribosomal_Se8/biogenesis_NSA2"/>
</dbReference>
<keyword evidence="2" id="KW-0689">Ribosomal protein</keyword>
<dbReference type="GO" id="GO:0003735">
    <property type="term" value="F:structural constituent of ribosome"/>
    <property type="evidence" value="ECO:0007669"/>
    <property type="project" value="InterPro"/>
</dbReference>
<gene>
    <name evidence="5" type="ORF">LIER_06276</name>
</gene>
<evidence type="ECO:0000313" key="5">
    <source>
        <dbReference type="EMBL" id="GAA0146284.1"/>
    </source>
</evidence>
<proteinExistence type="inferred from homology"/>
<name>A0AAV3P482_LITER</name>
<dbReference type="AlphaFoldDB" id="A0AAV3P482"/>
<accession>A0AAV3P482</accession>
<evidence type="ECO:0000313" key="6">
    <source>
        <dbReference type="Proteomes" id="UP001454036"/>
    </source>
</evidence>
<keyword evidence="3" id="KW-0687">Ribonucleoprotein</keyword>
<dbReference type="InterPro" id="IPR001047">
    <property type="entry name" value="Ribosomal_eS8"/>
</dbReference>
<evidence type="ECO:0000256" key="4">
    <source>
        <dbReference type="SAM" id="MobiDB-lite"/>
    </source>
</evidence>